<dbReference type="InterPro" id="IPR003593">
    <property type="entry name" value="AAA+_ATPase"/>
</dbReference>
<evidence type="ECO:0000313" key="14">
    <source>
        <dbReference type="Proteomes" id="UP000231092"/>
    </source>
</evidence>
<keyword evidence="7 8" id="KW-0742">SOS response</keyword>
<organism evidence="13 14">
    <name type="scientific">[Clostridium] celerecrescens 18A</name>
    <dbReference type="NCBI Taxonomy" id="1286362"/>
    <lineage>
        <taxon>Bacteria</taxon>
        <taxon>Bacillati</taxon>
        <taxon>Bacillota</taxon>
        <taxon>Clostridia</taxon>
        <taxon>Lachnospirales</taxon>
        <taxon>Lachnospiraceae</taxon>
        <taxon>Lacrimispora</taxon>
    </lineage>
</organism>
<protein>
    <recommendedName>
        <fullName evidence="2 7">Protein RecA</fullName>
    </recommendedName>
    <alternativeName>
        <fullName evidence="7 8">Recombinase A</fullName>
    </alternativeName>
</protein>
<feature type="region of interest" description="Disordered" evidence="10">
    <location>
        <begin position="334"/>
        <end position="364"/>
    </location>
</feature>
<comment type="function">
    <text evidence="7">Can catalyze the hydrolysis of ATP in the presence of single-stranded DNA, the ATP-dependent uptake of single-stranded DNA by duplex DNA, and the ATP-dependent hybridization of homologous single-stranded DNAs. It interacts with LexA causing its activation and leading to its autocatalytic cleavage.</text>
</comment>
<keyword evidence="3 7" id="KW-0547">Nucleotide-binding</keyword>
<feature type="domain" description="RecA family profile 2" evidence="12">
    <location>
        <begin position="201"/>
        <end position="274"/>
    </location>
</feature>
<dbReference type="RefSeq" id="WP_100307223.1">
    <property type="nucleotide sequence ID" value="NZ_PGET01000001.1"/>
</dbReference>
<evidence type="ECO:0000256" key="3">
    <source>
        <dbReference type="ARBA" id="ARBA00022741"/>
    </source>
</evidence>
<dbReference type="GO" id="GO:0003684">
    <property type="term" value="F:damaged DNA binding"/>
    <property type="evidence" value="ECO:0007669"/>
    <property type="project" value="UniProtKB-UniRule"/>
</dbReference>
<dbReference type="InterPro" id="IPR020584">
    <property type="entry name" value="DNA_recomb/repair_RecA_CS"/>
</dbReference>
<dbReference type="Gene3D" id="3.40.50.300">
    <property type="entry name" value="P-loop containing nucleotide triphosphate hydrolases"/>
    <property type="match status" value="1"/>
</dbReference>
<dbReference type="SMART" id="SM00382">
    <property type="entry name" value="AAA"/>
    <property type="match status" value="1"/>
</dbReference>
<dbReference type="InterPro" id="IPR023400">
    <property type="entry name" value="RecA_C_sf"/>
</dbReference>
<dbReference type="GO" id="GO:0006310">
    <property type="term" value="P:DNA recombination"/>
    <property type="evidence" value="ECO:0007669"/>
    <property type="project" value="UniProtKB-UniRule"/>
</dbReference>
<dbReference type="PANTHER" id="PTHR45900:SF1">
    <property type="entry name" value="MITOCHONDRIAL DNA REPAIR PROTEIN RECA HOMOLOG-RELATED"/>
    <property type="match status" value="1"/>
</dbReference>
<keyword evidence="4 7" id="KW-0067">ATP-binding</keyword>
<evidence type="ECO:0000256" key="6">
    <source>
        <dbReference type="ARBA" id="ARBA00023172"/>
    </source>
</evidence>
<proteinExistence type="inferred from homology"/>
<evidence type="ECO:0000259" key="11">
    <source>
        <dbReference type="PROSITE" id="PS50162"/>
    </source>
</evidence>
<keyword evidence="5 7" id="KW-0238">DNA-binding</keyword>
<comment type="similarity">
    <text evidence="1 7 9">Belongs to the RecA family.</text>
</comment>
<dbReference type="GO" id="GO:0140664">
    <property type="term" value="F:ATP-dependent DNA damage sensor activity"/>
    <property type="evidence" value="ECO:0007669"/>
    <property type="project" value="InterPro"/>
</dbReference>
<dbReference type="HAMAP" id="MF_00268">
    <property type="entry name" value="RecA"/>
    <property type="match status" value="1"/>
</dbReference>
<dbReference type="Pfam" id="PF21096">
    <property type="entry name" value="RecA_C"/>
    <property type="match status" value="1"/>
</dbReference>
<evidence type="ECO:0000259" key="12">
    <source>
        <dbReference type="PROSITE" id="PS50163"/>
    </source>
</evidence>
<evidence type="ECO:0000313" key="13">
    <source>
        <dbReference type="EMBL" id="PJJ31050.1"/>
    </source>
</evidence>
<dbReference type="PANTHER" id="PTHR45900">
    <property type="entry name" value="RECA"/>
    <property type="match status" value="1"/>
</dbReference>
<dbReference type="GO" id="GO:0006281">
    <property type="term" value="P:DNA repair"/>
    <property type="evidence" value="ECO:0007669"/>
    <property type="project" value="UniProtKB-UniRule"/>
</dbReference>
<dbReference type="NCBIfam" id="TIGR02012">
    <property type="entry name" value="tigrfam_recA"/>
    <property type="match status" value="1"/>
</dbReference>
<gene>
    <name evidence="7" type="primary">recA</name>
    <name evidence="13" type="ORF">H171_4689</name>
</gene>
<dbReference type="InterPro" id="IPR020588">
    <property type="entry name" value="RecA_ATP-bd"/>
</dbReference>
<dbReference type="PRINTS" id="PR00142">
    <property type="entry name" value="RECA"/>
</dbReference>
<dbReference type="SUPFAM" id="SSF52540">
    <property type="entry name" value="P-loop containing nucleoside triphosphate hydrolases"/>
    <property type="match status" value="1"/>
</dbReference>
<keyword evidence="6 7" id="KW-0233">DNA recombination</keyword>
<dbReference type="OrthoDB" id="9776733at2"/>
<keyword evidence="7 9" id="KW-0227">DNA damage</keyword>
<dbReference type="PROSITE" id="PS00321">
    <property type="entry name" value="RECA_1"/>
    <property type="match status" value="1"/>
</dbReference>
<sequence length="364" mass="39213">MNKDDKLKALDAALTQIEKAYGKGSVMKLGDSGTNMNVETIPTGALSLDIALGLGGIPKGRVVEIYGPESSGKTTVALHMIAEVQKRGGIAGFIDAEHALDPVYAKNIGVDIDNLYISQPDNGEQALEITETMVRSGAVDIVIVDSVAALVPKAEIEGDMGDSHVGLQARLMSQALRKLTAIISKSNCIVLFINQLREKVGVMFGSPETTTGGRALKFYASVRLDIRKIETLKQGGDMVGNRVRVKVVKNKIAPPFKEAEFDIMFGKGISKEGDILDLAVKENIVEKSGAWFAYNNVKIGQGRENAKTYLQDNPAVCLEVENKVRIKYGLHEESSIGPESAGSAAPKESKRIKAEESKNETPKE</sequence>
<evidence type="ECO:0000256" key="8">
    <source>
        <dbReference type="RuleBase" id="RU000526"/>
    </source>
</evidence>
<dbReference type="InterPro" id="IPR020587">
    <property type="entry name" value="RecA_monomer-monomer_interface"/>
</dbReference>
<keyword evidence="7 8" id="KW-0234">DNA repair</keyword>
<evidence type="ECO:0000256" key="7">
    <source>
        <dbReference type="HAMAP-Rule" id="MF_00268"/>
    </source>
</evidence>
<comment type="subcellular location">
    <subcellularLocation>
        <location evidence="7">Cytoplasm</location>
    </subcellularLocation>
</comment>
<keyword evidence="7" id="KW-0963">Cytoplasm</keyword>
<dbReference type="InterPro" id="IPR027417">
    <property type="entry name" value="P-loop_NTPase"/>
</dbReference>
<dbReference type="Proteomes" id="UP000231092">
    <property type="component" value="Unassembled WGS sequence"/>
</dbReference>
<dbReference type="SUPFAM" id="SSF54752">
    <property type="entry name" value="RecA protein, C-terminal domain"/>
    <property type="match status" value="1"/>
</dbReference>
<feature type="domain" description="RecA family profile 1" evidence="11">
    <location>
        <begin position="37"/>
        <end position="196"/>
    </location>
</feature>
<comment type="caution">
    <text evidence="13">The sequence shown here is derived from an EMBL/GenBank/DDBJ whole genome shotgun (WGS) entry which is preliminary data.</text>
</comment>
<dbReference type="GO" id="GO:0005829">
    <property type="term" value="C:cytosol"/>
    <property type="evidence" value="ECO:0007669"/>
    <property type="project" value="TreeGrafter"/>
</dbReference>
<dbReference type="InterPro" id="IPR013765">
    <property type="entry name" value="DNA_recomb/repair_RecA"/>
</dbReference>
<evidence type="ECO:0000256" key="9">
    <source>
        <dbReference type="RuleBase" id="RU004527"/>
    </source>
</evidence>
<dbReference type="Pfam" id="PF00154">
    <property type="entry name" value="RecA_N"/>
    <property type="match status" value="1"/>
</dbReference>
<evidence type="ECO:0000256" key="4">
    <source>
        <dbReference type="ARBA" id="ARBA00022840"/>
    </source>
</evidence>
<dbReference type="CDD" id="cd00983">
    <property type="entry name" value="RecA"/>
    <property type="match status" value="1"/>
</dbReference>
<dbReference type="PROSITE" id="PS50162">
    <property type="entry name" value="RECA_2"/>
    <property type="match status" value="1"/>
</dbReference>
<dbReference type="EMBL" id="PGET01000001">
    <property type="protein sequence ID" value="PJJ31050.1"/>
    <property type="molecule type" value="Genomic_DNA"/>
</dbReference>
<name>A0A2M8ZC86_9FIRM</name>
<evidence type="ECO:0000256" key="5">
    <source>
        <dbReference type="ARBA" id="ARBA00023125"/>
    </source>
</evidence>
<dbReference type="GO" id="GO:0005524">
    <property type="term" value="F:ATP binding"/>
    <property type="evidence" value="ECO:0007669"/>
    <property type="project" value="UniProtKB-UniRule"/>
</dbReference>
<dbReference type="GO" id="GO:0009432">
    <property type="term" value="P:SOS response"/>
    <property type="evidence" value="ECO:0007669"/>
    <property type="project" value="UniProtKB-UniRule"/>
</dbReference>
<evidence type="ECO:0000256" key="1">
    <source>
        <dbReference type="ARBA" id="ARBA00009391"/>
    </source>
</evidence>
<dbReference type="InterPro" id="IPR049261">
    <property type="entry name" value="RecA-like_C"/>
</dbReference>
<dbReference type="GO" id="GO:0003697">
    <property type="term" value="F:single-stranded DNA binding"/>
    <property type="evidence" value="ECO:0007669"/>
    <property type="project" value="UniProtKB-UniRule"/>
</dbReference>
<dbReference type="FunFam" id="3.40.50.300:FF:000087">
    <property type="entry name" value="Recombinase RecA"/>
    <property type="match status" value="1"/>
</dbReference>
<dbReference type="PROSITE" id="PS50163">
    <property type="entry name" value="RECA_3"/>
    <property type="match status" value="1"/>
</dbReference>
<dbReference type="AlphaFoldDB" id="A0A2M8ZC86"/>
<reference evidence="13 14" key="1">
    <citation type="submission" date="2017-11" db="EMBL/GenBank/DDBJ databases">
        <title>Understudied soil microbes with underappreciated capabilities: Untangling the Clostridium saccharolyticum group.</title>
        <authorList>
            <person name="Leschine S."/>
        </authorList>
    </citation>
    <scope>NUCLEOTIDE SEQUENCE [LARGE SCALE GENOMIC DNA]</scope>
    <source>
        <strain evidence="13 14">18A</strain>
    </source>
</reference>
<accession>A0A2M8ZC86</accession>
<evidence type="ECO:0000256" key="10">
    <source>
        <dbReference type="SAM" id="MobiDB-lite"/>
    </source>
</evidence>
<feature type="compositionally biased region" description="Basic and acidic residues" evidence="10">
    <location>
        <begin position="347"/>
        <end position="364"/>
    </location>
</feature>
<dbReference type="InterPro" id="IPR049428">
    <property type="entry name" value="RecA-like_N"/>
</dbReference>
<feature type="binding site" evidence="7">
    <location>
        <begin position="67"/>
        <end position="74"/>
    </location>
    <ligand>
        <name>ATP</name>
        <dbReference type="ChEBI" id="CHEBI:30616"/>
    </ligand>
</feature>
<evidence type="ECO:0000256" key="2">
    <source>
        <dbReference type="ARBA" id="ARBA00015553"/>
    </source>
</evidence>